<keyword evidence="6" id="KW-0378">Hydrolase</keyword>
<reference evidence="11" key="1">
    <citation type="journal article" date="2021" name="Microorganisms">
        <title>Acidisoma silvae sp. nov. and Acidisomacellulosilytica sp. nov., Two Acidophilic Bacteria Isolated from Decaying Wood, Hydrolyzing Cellulose and Producing Poly-3-hydroxybutyrate.</title>
        <authorList>
            <person name="Mieszkin S."/>
            <person name="Pouder E."/>
            <person name="Uroz S."/>
            <person name="Simon-Colin C."/>
            <person name="Alain K."/>
        </authorList>
    </citation>
    <scope>NUCLEOTIDE SEQUENCE</scope>
    <source>
        <strain evidence="11">HW T2.11</strain>
    </source>
</reference>
<dbReference type="Pfam" id="PF00576">
    <property type="entry name" value="Transthyretin"/>
    <property type="match status" value="1"/>
</dbReference>
<keyword evidence="7 11" id="KW-0456">Lyase</keyword>
<dbReference type="RefSeq" id="WP_227320386.1">
    <property type="nucleotide sequence ID" value="NZ_JAESVB010000002.1"/>
</dbReference>
<evidence type="ECO:0000313" key="11">
    <source>
        <dbReference type="EMBL" id="MCB8874722.1"/>
    </source>
</evidence>
<dbReference type="CDD" id="cd05822">
    <property type="entry name" value="TLP_HIUase"/>
    <property type="match status" value="1"/>
</dbReference>
<evidence type="ECO:0000256" key="1">
    <source>
        <dbReference type="ARBA" id="ARBA00001043"/>
    </source>
</evidence>
<dbReference type="GO" id="GO:0006144">
    <property type="term" value="P:purine nucleobase metabolic process"/>
    <property type="evidence" value="ECO:0007669"/>
    <property type="project" value="UniProtKB-KW"/>
</dbReference>
<dbReference type="Pfam" id="PF09349">
    <property type="entry name" value="OHCU_decarbox"/>
    <property type="match status" value="1"/>
</dbReference>
<dbReference type="PROSITE" id="PS00769">
    <property type="entry name" value="TRANSTHYRETIN_2"/>
    <property type="match status" value="1"/>
</dbReference>
<evidence type="ECO:0000256" key="2">
    <source>
        <dbReference type="ARBA" id="ARBA00001163"/>
    </source>
</evidence>
<dbReference type="GO" id="GO:0033971">
    <property type="term" value="F:hydroxyisourate hydrolase activity"/>
    <property type="evidence" value="ECO:0007669"/>
    <property type="project" value="UniProtKB-EC"/>
</dbReference>
<dbReference type="InterPro" id="IPR014306">
    <property type="entry name" value="Hydroxyisourate_hydrolase"/>
</dbReference>
<evidence type="ECO:0000256" key="5">
    <source>
        <dbReference type="ARBA" id="ARBA00022793"/>
    </source>
</evidence>
<dbReference type="GO" id="GO:0000255">
    <property type="term" value="P:allantoin metabolic process"/>
    <property type="evidence" value="ECO:0007669"/>
    <property type="project" value="InterPro"/>
</dbReference>
<dbReference type="NCBIfam" id="TIGR03164">
    <property type="entry name" value="UHCUDC"/>
    <property type="match status" value="1"/>
</dbReference>
<evidence type="ECO:0000256" key="7">
    <source>
        <dbReference type="ARBA" id="ARBA00023239"/>
    </source>
</evidence>
<protein>
    <submittedName>
        <fullName evidence="11">2-oxo-4-hydroxy-4-carboxy-5-ureidoimidazoline decarboxylase</fullName>
        <ecNumber evidence="11">4.1.1.97</ecNumber>
    </submittedName>
</protein>
<feature type="compositionally biased region" description="Basic and acidic residues" evidence="8">
    <location>
        <begin position="85"/>
        <end position="95"/>
    </location>
</feature>
<dbReference type="InterPro" id="IPR023416">
    <property type="entry name" value="Transthyretin/HIU_hydrolase_d"/>
</dbReference>
<dbReference type="InterPro" id="IPR036778">
    <property type="entry name" value="OHCU_decarboxylase_sf"/>
</dbReference>
<feature type="domain" description="Transthyretin/hydroxyisourate hydrolase" evidence="9">
    <location>
        <begin position="191"/>
        <end position="298"/>
    </location>
</feature>
<comment type="catalytic activity">
    <reaction evidence="1">
        <text>5-hydroxyisourate + H2O = 5-hydroxy-2-oxo-4-ureido-2,5-dihydro-1H-imidazole-5-carboxylate + H(+)</text>
        <dbReference type="Rhea" id="RHEA:23736"/>
        <dbReference type="ChEBI" id="CHEBI:15377"/>
        <dbReference type="ChEBI" id="CHEBI:15378"/>
        <dbReference type="ChEBI" id="CHEBI:18072"/>
        <dbReference type="ChEBI" id="CHEBI:58639"/>
        <dbReference type="EC" id="3.5.2.17"/>
    </reaction>
</comment>
<dbReference type="Gene3D" id="1.10.3330.10">
    <property type="entry name" value="Oxo-4-hydroxy-4-carboxy-5-ureidoimidazoline decarboxylase"/>
    <property type="match status" value="1"/>
</dbReference>
<dbReference type="NCBIfam" id="TIGR02962">
    <property type="entry name" value="hdxy_isourate"/>
    <property type="match status" value="1"/>
</dbReference>
<feature type="domain" description="Oxo-4-hydroxy-4-carboxy-5-ureidoimidazoline decarboxylase" evidence="10">
    <location>
        <begin position="16"/>
        <end position="173"/>
    </location>
</feature>
<accession>A0A963YQ99</accession>
<organism evidence="11 12">
    <name type="scientific">Acidisoma silvae</name>
    <dbReference type="NCBI Taxonomy" id="2802396"/>
    <lineage>
        <taxon>Bacteria</taxon>
        <taxon>Pseudomonadati</taxon>
        <taxon>Pseudomonadota</taxon>
        <taxon>Alphaproteobacteria</taxon>
        <taxon>Acetobacterales</taxon>
        <taxon>Acidocellaceae</taxon>
        <taxon>Acidisoma</taxon>
    </lineage>
</organism>
<sequence length="299" mass="31944">MTQPSPGARLQIAEVNRLSDAGFCDRFAGVFEKTPWIPAAVVGLRPFASKAQLLAAMADALAQAEPARKLALLRAHPVLGGQAAKRGEVTAHSKSEQAGLGLDSMTGPEEESFAQLNQAYLDRFDFPFIIAVRGQRDRRAILAAIQQRIEQPLAVERERALAEVVQIAGFRLDGLIADGEADGAKASALTLSLHVLDTAVGTAGVGLAFTFSRIEADEVRSPLAAAQTDAGGRWALDPQTVLSPGLYELVFAAGDYQAARGRESFYDSIALRFRTQPAGGHYHIPLILSPFGYSTYRGG</sequence>
<dbReference type="Gene3D" id="2.60.40.180">
    <property type="entry name" value="Transthyretin/hydroxyisourate hydrolase domain"/>
    <property type="match status" value="1"/>
</dbReference>
<evidence type="ECO:0000313" key="12">
    <source>
        <dbReference type="Proteomes" id="UP000708298"/>
    </source>
</evidence>
<dbReference type="InterPro" id="IPR017580">
    <property type="entry name" value="OHCU_decarboxylase-1"/>
</dbReference>
<dbReference type="InterPro" id="IPR023419">
    <property type="entry name" value="Transthyretin_CS"/>
</dbReference>
<keyword evidence="12" id="KW-1185">Reference proteome</keyword>
<keyword evidence="5" id="KW-0210">Decarboxylase</keyword>
<feature type="region of interest" description="Disordered" evidence="8">
    <location>
        <begin position="84"/>
        <end position="103"/>
    </location>
</feature>
<comment type="pathway">
    <text evidence="3">Purine metabolism; urate degradation; (S)-allantoin from urate: step 3/3.</text>
</comment>
<evidence type="ECO:0000259" key="10">
    <source>
        <dbReference type="Pfam" id="PF09349"/>
    </source>
</evidence>
<comment type="catalytic activity">
    <reaction evidence="2">
        <text>5-hydroxy-2-oxo-4-ureido-2,5-dihydro-1H-imidazole-5-carboxylate + H(+) = (S)-allantoin + CO2</text>
        <dbReference type="Rhea" id="RHEA:26301"/>
        <dbReference type="ChEBI" id="CHEBI:15378"/>
        <dbReference type="ChEBI" id="CHEBI:15678"/>
        <dbReference type="ChEBI" id="CHEBI:16526"/>
        <dbReference type="ChEBI" id="CHEBI:58639"/>
        <dbReference type="EC" id="4.1.1.97"/>
    </reaction>
</comment>
<dbReference type="InterPro" id="IPR018020">
    <property type="entry name" value="OHCU_decarboxylase"/>
</dbReference>
<evidence type="ECO:0000256" key="8">
    <source>
        <dbReference type="SAM" id="MobiDB-lite"/>
    </source>
</evidence>
<dbReference type="SUPFAM" id="SSF49472">
    <property type="entry name" value="Transthyretin (synonym: prealbumin)"/>
    <property type="match status" value="1"/>
</dbReference>
<dbReference type="InterPro" id="IPR036817">
    <property type="entry name" value="Transthyretin/HIU_hydrolase_sf"/>
</dbReference>
<dbReference type="PANTHER" id="PTHR43466">
    <property type="entry name" value="2-OXO-4-HYDROXY-4-CARBOXY-5-UREIDOIMIDAZOLINE DECARBOXYLASE-RELATED"/>
    <property type="match status" value="1"/>
</dbReference>
<comment type="caution">
    <text evidence="11">The sequence shown here is derived from an EMBL/GenBank/DDBJ whole genome shotgun (WGS) entry which is preliminary data.</text>
</comment>
<gene>
    <name evidence="11" type="primary">uraD</name>
    <name evidence="11" type="ORF">ASILVAE211_05960</name>
</gene>
<evidence type="ECO:0000256" key="4">
    <source>
        <dbReference type="ARBA" id="ARBA00022631"/>
    </source>
</evidence>
<proteinExistence type="predicted"/>
<keyword evidence="4" id="KW-0659">Purine metabolism</keyword>
<dbReference type="AlphaFoldDB" id="A0A963YQ99"/>
<dbReference type="Proteomes" id="UP000708298">
    <property type="component" value="Unassembled WGS sequence"/>
</dbReference>
<reference evidence="11" key="2">
    <citation type="submission" date="2021-01" db="EMBL/GenBank/DDBJ databases">
        <authorList>
            <person name="Mieszkin S."/>
            <person name="Pouder E."/>
            <person name="Alain K."/>
        </authorList>
    </citation>
    <scope>NUCLEOTIDE SEQUENCE</scope>
    <source>
        <strain evidence="11">HW T2.11</strain>
    </source>
</reference>
<name>A0A963YQ99_9PROT</name>
<dbReference type="PANTHER" id="PTHR43466:SF1">
    <property type="entry name" value="2-OXO-4-HYDROXY-4-CARBOXY-5-UREIDOIMIDAZOLINE DECARBOXYLASE-RELATED"/>
    <property type="match status" value="1"/>
</dbReference>
<dbReference type="EC" id="4.1.1.97" evidence="11"/>
<evidence type="ECO:0000256" key="3">
    <source>
        <dbReference type="ARBA" id="ARBA00004754"/>
    </source>
</evidence>
<dbReference type="SUPFAM" id="SSF158694">
    <property type="entry name" value="UraD-Like"/>
    <property type="match status" value="1"/>
</dbReference>
<evidence type="ECO:0000256" key="6">
    <source>
        <dbReference type="ARBA" id="ARBA00022801"/>
    </source>
</evidence>
<dbReference type="GO" id="GO:0051997">
    <property type="term" value="F:2-oxo-4-hydroxy-4-carboxy-5-ureidoimidazoline decarboxylase activity"/>
    <property type="evidence" value="ECO:0007669"/>
    <property type="project" value="UniProtKB-EC"/>
</dbReference>
<dbReference type="GO" id="GO:0019628">
    <property type="term" value="P:urate catabolic process"/>
    <property type="evidence" value="ECO:0007669"/>
    <property type="project" value="TreeGrafter"/>
</dbReference>
<dbReference type="EMBL" id="JAESVB010000002">
    <property type="protein sequence ID" value="MCB8874722.1"/>
    <property type="molecule type" value="Genomic_DNA"/>
</dbReference>
<evidence type="ECO:0000259" key="9">
    <source>
        <dbReference type="Pfam" id="PF00576"/>
    </source>
</evidence>